<dbReference type="InterPro" id="IPR019251">
    <property type="entry name" value="DUF2231_TM"/>
</dbReference>
<accession>A0A7W7Q7Q9</accession>
<keyword evidence="4" id="KW-1185">Reference proteome</keyword>
<feature type="transmembrane region" description="Helical" evidence="1">
    <location>
        <begin position="78"/>
        <end position="97"/>
    </location>
</feature>
<evidence type="ECO:0000313" key="3">
    <source>
        <dbReference type="EMBL" id="MBB4908605.1"/>
    </source>
</evidence>
<keyword evidence="1" id="KW-0472">Membrane</keyword>
<evidence type="ECO:0000313" key="4">
    <source>
        <dbReference type="Proteomes" id="UP000520767"/>
    </source>
</evidence>
<dbReference type="Proteomes" id="UP000520767">
    <property type="component" value="Unassembled WGS sequence"/>
</dbReference>
<gene>
    <name evidence="3" type="ORF">FHR82_004858</name>
</gene>
<feature type="domain" description="DUF2231" evidence="2">
    <location>
        <begin position="45"/>
        <end position="166"/>
    </location>
</feature>
<comment type="caution">
    <text evidence="3">The sequence shown here is derived from an EMBL/GenBank/DDBJ whole genome shotgun (WGS) entry which is preliminary data.</text>
</comment>
<protein>
    <submittedName>
        <fullName evidence="3">Putative membrane protein</fullName>
    </submittedName>
</protein>
<proteinExistence type="predicted"/>
<dbReference type="EMBL" id="JACHJQ010000005">
    <property type="protein sequence ID" value="MBB4908605.1"/>
    <property type="molecule type" value="Genomic_DNA"/>
</dbReference>
<evidence type="ECO:0000256" key="1">
    <source>
        <dbReference type="SAM" id="Phobius"/>
    </source>
</evidence>
<keyword evidence="1" id="KW-1133">Transmembrane helix</keyword>
<dbReference type="AlphaFoldDB" id="A0A7W7Q7Q9"/>
<sequence length="184" mass="19069">MGLHEILRRTESVTAVDEPAGALARTIAKILPRKAAELLRGSWLGHPVHPLLVTLPIGAWTSSAVLDCLGRRTAARQLIGLGLAAVPVTVLAGAADYPDLTTAQRRTGVAHAAVNSVATAFLLASYVCRTRGKHQAGIALSAVGLVTLSIGGALGGHLAYAQGGGVYRYQEPPFVRHTEPATAS</sequence>
<dbReference type="Pfam" id="PF09990">
    <property type="entry name" value="DUF2231"/>
    <property type="match status" value="1"/>
</dbReference>
<keyword evidence="1" id="KW-0812">Transmembrane</keyword>
<feature type="transmembrane region" description="Helical" evidence="1">
    <location>
        <begin position="109"/>
        <end position="128"/>
    </location>
</feature>
<organism evidence="3 4">
    <name type="scientific">Actinophytocola algeriensis</name>
    <dbReference type="NCBI Taxonomy" id="1768010"/>
    <lineage>
        <taxon>Bacteria</taxon>
        <taxon>Bacillati</taxon>
        <taxon>Actinomycetota</taxon>
        <taxon>Actinomycetes</taxon>
        <taxon>Pseudonocardiales</taxon>
        <taxon>Pseudonocardiaceae</taxon>
    </lineage>
</organism>
<name>A0A7W7Q7Q9_9PSEU</name>
<evidence type="ECO:0000259" key="2">
    <source>
        <dbReference type="Pfam" id="PF09990"/>
    </source>
</evidence>
<reference evidence="3 4" key="1">
    <citation type="submission" date="2020-08" db="EMBL/GenBank/DDBJ databases">
        <title>Genomic Encyclopedia of Type Strains, Phase III (KMG-III): the genomes of soil and plant-associated and newly described type strains.</title>
        <authorList>
            <person name="Whitman W."/>
        </authorList>
    </citation>
    <scope>NUCLEOTIDE SEQUENCE [LARGE SCALE GENOMIC DNA]</scope>
    <source>
        <strain evidence="3 4">CECT 8960</strain>
    </source>
</reference>
<dbReference type="RefSeq" id="WP_184812740.1">
    <property type="nucleotide sequence ID" value="NZ_JACHJQ010000005.1"/>
</dbReference>
<feature type="transmembrane region" description="Helical" evidence="1">
    <location>
        <begin position="140"/>
        <end position="160"/>
    </location>
</feature>